<dbReference type="Proteomes" id="UP000007967">
    <property type="component" value="Chromosome"/>
</dbReference>
<keyword evidence="5" id="KW-1185">Reference proteome</keyword>
<dbReference type="KEGG" id="kfl:Kfla_5378"/>
<dbReference type="GO" id="GO:0004674">
    <property type="term" value="F:protein serine/threonine kinase activity"/>
    <property type="evidence" value="ECO:0007669"/>
    <property type="project" value="UniProtKB-KW"/>
</dbReference>
<dbReference type="Pfam" id="PF13581">
    <property type="entry name" value="HATPase_c_2"/>
    <property type="match status" value="1"/>
</dbReference>
<dbReference type="PANTHER" id="PTHR35526">
    <property type="entry name" value="ANTI-SIGMA-F FACTOR RSBW-RELATED"/>
    <property type="match status" value="1"/>
</dbReference>
<dbReference type="EMBL" id="CP001736">
    <property type="protein sequence ID" value="ADB34391.1"/>
    <property type="molecule type" value="Genomic_DNA"/>
</dbReference>
<keyword evidence="4" id="KW-0808">Transferase</keyword>
<sequence>MTTTATRPTTGFVHPALFYRTDQEYTDSLVQFITEGLALGQPVAVAVPESRLRLLREALGDAAADVTLINMEQAGRNPGRIIPTVLRRFADDHADTHVRIIGEPIWAGRSELEYPACAQHEALINLAFAGRDVTIVCPYDLSALDDRVVDDALLTHPVVWEGGRSYPSDKYAPEAIVARYNEPLDEPDKPGDVAVLPISKSIRLRDARKFAGEHAERLGLLGDRMADLQLIATELVANSIRHADGEGELRIWRDANHLVCEVSDSGRLTDPLAGRIPADPGQLNGRGLLLVNQMADLVRTHTDEHGTTVYAFIALDAPPLN</sequence>
<accession>D2PM23</accession>
<keyword evidence="4" id="KW-0418">Kinase</keyword>
<dbReference type="AlphaFoldDB" id="D2PM23"/>
<organism evidence="4 5">
    <name type="scientific">Kribbella flavida (strain DSM 17836 / JCM 10339 / NBRC 14399)</name>
    <dbReference type="NCBI Taxonomy" id="479435"/>
    <lineage>
        <taxon>Bacteria</taxon>
        <taxon>Bacillati</taxon>
        <taxon>Actinomycetota</taxon>
        <taxon>Actinomycetes</taxon>
        <taxon>Propionibacteriales</taxon>
        <taxon>Kribbellaceae</taxon>
        <taxon>Kribbella</taxon>
    </lineage>
</organism>
<dbReference type="Gene3D" id="3.30.565.10">
    <property type="entry name" value="Histidine kinase-like ATPase, C-terminal domain"/>
    <property type="match status" value="1"/>
</dbReference>
<evidence type="ECO:0000256" key="1">
    <source>
        <dbReference type="ARBA" id="ARBA00022527"/>
    </source>
</evidence>
<dbReference type="InterPro" id="IPR025847">
    <property type="entry name" value="MEDS_domain"/>
</dbReference>
<dbReference type="NCBIfam" id="NF041045">
    <property type="entry name" value="RsbA_anti_sig"/>
    <property type="match status" value="1"/>
</dbReference>
<dbReference type="SUPFAM" id="SSF55874">
    <property type="entry name" value="ATPase domain of HSP90 chaperone/DNA topoisomerase II/histidine kinase"/>
    <property type="match status" value="1"/>
</dbReference>
<evidence type="ECO:0000313" key="5">
    <source>
        <dbReference type="Proteomes" id="UP000007967"/>
    </source>
</evidence>
<dbReference type="OrthoDB" id="4088450at2"/>
<dbReference type="InterPro" id="IPR047718">
    <property type="entry name" value="RsbA-like_anti_sig"/>
</dbReference>
<reference evidence="5" key="1">
    <citation type="submission" date="2009-09" db="EMBL/GenBank/DDBJ databases">
        <title>The complete genome of Kribbella flavida DSM 17836.</title>
        <authorList>
            <consortium name="US DOE Joint Genome Institute (JGI-PGF)"/>
            <person name="Lucas S."/>
            <person name="Copeland A."/>
            <person name="Lapidus A."/>
            <person name="Glavina del Rio T."/>
            <person name="Dalin E."/>
            <person name="Tice H."/>
            <person name="Bruce D."/>
            <person name="Goodwin L."/>
            <person name="Pitluck S."/>
            <person name="Kyrpides N."/>
            <person name="Mavromatis K."/>
            <person name="Ivanova N."/>
            <person name="Saunders E."/>
            <person name="Brettin T."/>
            <person name="Detter J.C."/>
            <person name="Han C."/>
            <person name="Larimer F."/>
            <person name="Land M."/>
            <person name="Hauser L."/>
            <person name="Markowitz V."/>
            <person name="Cheng J.-F."/>
            <person name="Hugenholtz P."/>
            <person name="Woyke T."/>
            <person name="Wu D."/>
            <person name="Pukall R."/>
            <person name="Klenk H.-P."/>
            <person name="Eisen J.A."/>
        </authorList>
    </citation>
    <scope>NUCLEOTIDE SEQUENCE [LARGE SCALE GENOMIC DNA]</scope>
    <source>
        <strain evidence="5">DSM 17836 / JCM 10339 / NBRC 14399</strain>
    </source>
</reference>
<dbReference type="InterPro" id="IPR036890">
    <property type="entry name" value="HATPase_C_sf"/>
</dbReference>
<dbReference type="HOGENOM" id="CLU_072253_0_0_11"/>
<dbReference type="Pfam" id="PF14417">
    <property type="entry name" value="MEDS"/>
    <property type="match status" value="1"/>
</dbReference>
<gene>
    <name evidence="4" type="ordered locus">Kfla_5378</name>
</gene>
<keyword evidence="1 4" id="KW-0723">Serine/threonine-protein kinase</keyword>
<dbReference type="STRING" id="479435.Kfla_5378"/>
<reference evidence="4 5" key="2">
    <citation type="journal article" date="2010" name="Stand. Genomic Sci.">
        <title>Complete genome sequence of Kribbella flavida type strain (IFO 14399).</title>
        <authorList>
            <person name="Pukall R."/>
            <person name="Lapidus A."/>
            <person name="Glavina Del Rio T."/>
            <person name="Copeland A."/>
            <person name="Tice H."/>
            <person name="Cheng J.-F."/>
            <person name="Lucas S."/>
            <person name="Chen F."/>
            <person name="Nolan M."/>
            <person name="LaButti K."/>
            <person name="Pati A."/>
            <person name="Ivanova N."/>
            <person name="Mavrommatis K."/>
            <person name="Mikhailova N."/>
            <person name="Pitluck S."/>
            <person name="Bruce D."/>
            <person name="Goodwin L."/>
            <person name="Land M."/>
            <person name="Hauser L."/>
            <person name="Chang Y.-J."/>
            <person name="Jeffries C.D."/>
            <person name="Chen A."/>
            <person name="Palaniappan K."/>
            <person name="Chain P."/>
            <person name="Rohde M."/>
            <person name="Goeker M."/>
            <person name="Bristow J."/>
            <person name="Eisen J.A."/>
            <person name="Markowitz V."/>
            <person name="Hugenholtz P."/>
            <person name="Kyrpides N.C."/>
            <person name="Klenk H.-P."/>
            <person name="Brettin T."/>
        </authorList>
    </citation>
    <scope>NUCLEOTIDE SEQUENCE [LARGE SCALE GENOMIC DNA]</scope>
    <source>
        <strain evidence="5">DSM 17836 / JCM 10339 / NBRC 14399</strain>
    </source>
</reference>
<proteinExistence type="predicted"/>
<dbReference type="eggNOG" id="COG2172">
    <property type="taxonomic scope" value="Bacteria"/>
</dbReference>
<protein>
    <submittedName>
        <fullName evidence="4">Putative anti-sigma regulatory factor, serine/threonine protein kinase</fullName>
    </submittedName>
</protein>
<evidence type="ECO:0000313" key="4">
    <source>
        <dbReference type="EMBL" id="ADB34391.1"/>
    </source>
</evidence>
<dbReference type="PANTHER" id="PTHR35526:SF3">
    <property type="entry name" value="ANTI-SIGMA-F FACTOR RSBW"/>
    <property type="match status" value="1"/>
</dbReference>
<feature type="domain" description="MEDS" evidence="3">
    <location>
        <begin position="14"/>
        <end position="157"/>
    </location>
</feature>
<name>D2PM23_KRIFD</name>
<evidence type="ECO:0000259" key="3">
    <source>
        <dbReference type="Pfam" id="PF14417"/>
    </source>
</evidence>
<dbReference type="CDD" id="cd16936">
    <property type="entry name" value="HATPase_RsbW-like"/>
    <property type="match status" value="1"/>
</dbReference>
<evidence type="ECO:0000259" key="2">
    <source>
        <dbReference type="Pfam" id="PF13581"/>
    </source>
</evidence>
<feature type="domain" description="Histidine kinase/HSP90-like ATPase" evidence="2">
    <location>
        <begin position="203"/>
        <end position="310"/>
    </location>
</feature>
<dbReference type="InterPro" id="IPR050267">
    <property type="entry name" value="Anti-sigma-factor_SerPK"/>
</dbReference>
<dbReference type="RefSeq" id="WP_012922945.1">
    <property type="nucleotide sequence ID" value="NC_013729.1"/>
</dbReference>
<dbReference type="InterPro" id="IPR003594">
    <property type="entry name" value="HATPase_dom"/>
</dbReference>